<comment type="caution">
    <text evidence="4">The sequence shown here is derived from an EMBL/GenBank/DDBJ whole genome shotgun (WGS) entry which is preliminary data.</text>
</comment>
<keyword evidence="5" id="KW-1185">Reference proteome</keyword>
<accession>A0ABQ0GM85</accession>
<evidence type="ECO:0000313" key="4">
    <source>
        <dbReference type="EMBL" id="GAB1318660.1"/>
    </source>
</evidence>
<evidence type="ECO:0000256" key="2">
    <source>
        <dbReference type="SAM" id="MobiDB-lite"/>
    </source>
</evidence>
<proteinExistence type="predicted"/>
<evidence type="ECO:0000256" key="1">
    <source>
        <dbReference type="SAM" id="Coils"/>
    </source>
</evidence>
<dbReference type="EMBL" id="BAAFSV010000005">
    <property type="protein sequence ID" value="GAB1318660.1"/>
    <property type="molecule type" value="Genomic_DNA"/>
</dbReference>
<reference evidence="4 5" key="1">
    <citation type="submission" date="2024-09" db="EMBL/GenBank/DDBJ databases">
        <title>Itraconazole resistance in Madurella fahalii resulting from another homologue of gene encoding cytochrome P450 14-alpha sterol demethylase (CYP51).</title>
        <authorList>
            <person name="Yoshioka I."/>
            <person name="Fahal A.H."/>
            <person name="Kaneko S."/>
            <person name="Yaguchi T."/>
        </authorList>
    </citation>
    <scope>NUCLEOTIDE SEQUENCE [LARGE SCALE GENOMIC DNA]</scope>
    <source>
        <strain evidence="4 5">IFM 68171</strain>
    </source>
</reference>
<dbReference type="GeneID" id="98179612"/>
<dbReference type="InterPro" id="IPR021122">
    <property type="entry name" value="RNA_ligase_dom_REL/Rnl2"/>
</dbReference>
<evidence type="ECO:0000259" key="3">
    <source>
        <dbReference type="Pfam" id="PF09414"/>
    </source>
</evidence>
<dbReference type="Proteomes" id="UP001628179">
    <property type="component" value="Unassembled WGS sequence"/>
</dbReference>
<sequence>MAEPEIQSHIRKLVTVRRVASTSFLSRTHKVINIDGWKVVVKKTKDFSEGDLVVFLEVDSFLPAGCRFADFSDLFAEVGGMITFDGEEGYRVGMSTWTGRDRKRIISQGHIFHLRDLPHIERKIAELRWERCSTHTDDQFDEFLRMVDFSNALGVKKWENPSDKLSESKTGNSGPSPAAFPKYPKFILKPDMERVQNCPNLFTKPKYCTFLFQESVKMDGTSMTVYFVRSDSPYYAMLPPLPPSDGGDYCLLKHARHRGGRLGVCSRNADLLPHLVDPKATPQQYTYWAAALAASLHTALPQANGSIAVHGELVGASIQGNPYNYPRGHHEFLVFSVFDIERSRRWDPRDVVEFASRIGVGHVPVLGYYTVWSVARGHEDLIARAEQRNGEGLVWKNCADGRWFKVLSGGWVLEREKEKEKEVKEKEVKEREVKEREVKEKEVKEREVKEREVKEREVKEREVKEREGKESGVKDSEVKKSEVKEREVKEKKAKEKKAEENEVKENKVKENEIKGNEVRENEVEKNGAKENEVVVAKGWQMDREDMRILMQIFEDLEEWMRKDDGLKKWMEEWRAGYHRDNGVGVTTGSGMAGILNGGEKKASTDGDGLGDGNDRAYAAEVSDNKKAAAVSADNNNDLLVAKANDSELVEWLGIEGFGL</sequence>
<feature type="coiled-coil region" evidence="1">
    <location>
        <begin position="416"/>
        <end position="451"/>
    </location>
</feature>
<dbReference type="SUPFAM" id="SSF56091">
    <property type="entry name" value="DNA ligase/mRNA capping enzyme, catalytic domain"/>
    <property type="match status" value="1"/>
</dbReference>
<dbReference type="RefSeq" id="XP_070920390.1">
    <property type="nucleotide sequence ID" value="XM_071064289.1"/>
</dbReference>
<dbReference type="Pfam" id="PF09414">
    <property type="entry name" value="RNA_ligase"/>
    <property type="match status" value="1"/>
</dbReference>
<name>A0ABQ0GM85_9PEZI</name>
<dbReference type="Pfam" id="PF21189">
    <property type="entry name" value="PHA02142"/>
    <property type="match status" value="1"/>
</dbReference>
<dbReference type="Gene3D" id="3.30.470.30">
    <property type="entry name" value="DNA ligase/mRNA capping enzyme"/>
    <property type="match status" value="1"/>
</dbReference>
<organism evidence="4 5">
    <name type="scientific">Madurella fahalii</name>
    <dbReference type="NCBI Taxonomy" id="1157608"/>
    <lineage>
        <taxon>Eukaryota</taxon>
        <taxon>Fungi</taxon>
        <taxon>Dikarya</taxon>
        <taxon>Ascomycota</taxon>
        <taxon>Pezizomycotina</taxon>
        <taxon>Sordariomycetes</taxon>
        <taxon>Sordariomycetidae</taxon>
        <taxon>Sordariales</taxon>
        <taxon>Sordariales incertae sedis</taxon>
        <taxon>Madurella</taxon>
    </lineage>
</organism>
<evidence type="ECO:0000313" key="5">
    <source>
        <dbReference type="Proteomes" id="UP001628179"/>
    </source>
</evidence>
<keyword evidence="1" id="KW-0175">Coiled coil</keyword>
<feature type="domain" description="RNA ligase" evidence="3">
    <location>
        <begin position="212"/>
        <end position="406"/>
    </location>
</feature>
<gene>
    <name evidence="4" type="ORF">MFIFM68171_08870</name>
</gene>
<feature type="region of interest" description="Disordered" evidence="2">
    <location>
        <begin position="460"/>
        <end position="500"/>
    </location>
</feature>
<protein>
    <recommendedName>
        <fullName evidence="3">RNA ligase domain-containing protein</fullName>
    </recommendedName>
</protein>